<feature type="non-terminal residue" evidence="1">
    <location>
        <position position="1031"/>
    </location>
</feature>
<organism evidence="1 2">
    <name type="scientific">Kriegella aquimaris</name>
    <dbReference type="NCBI Taxonomy" id="192904"/>
    <lineage>
        <taxon>Bacteria</taxon>
        <taxon>Pseudomonadati</taxon>
        <taxon>Bacteroidota</taxon>
        <taxon>Flavobacteriia</taxon>
        <taxon>Flavobacteriales</taxon>
        <taxon>Flavobacteriaceae</taxon>
        <taxon>Kriegella</taxon>
    </lineage>
</organism>
<dbReference type="Pfam" id="PF13573">
    <property type="entry name" value="SprB"/>
    <property type="match status" value="4"/>
</dbReference>
<evidence type="ECO:0000313" key="2">
    <source>
        <dbReference type="Proteomes" id="UP000199440"/>
    </source>
</evidence>
<dbReference type="EMBL" id="FNGV01000032">
    <property type="protein sequence ID" value="SDN14186.1"/>
    <property type="molecule type" value="Genomic_DNA"/>
</dbReference>
<reference evidence="1 2" key="1">
    <citation type="submission" date="2016-10" db="EMBL/GenBank/DDBJ databases">
        <authorList>
            <person name="de Groot N.N."/>
        </authorList>
    </citation>
    <scope>NUCLEOTIDE SEQUENCE [LARGE SCALE GENOMIC DNA]</scope>
    <source>
        <strain evidence="1 2">DSM 19886</strain>
    </source>
</reference>
<gene>
    <name evidence="1" type="ORF">SAMN04488514_1321</name>
</gene>
<name>A0A1G9Z0N3_9FLAO</name>
<keyword evidence="2" id="KW-1185">Reference proteome</keyword>
<dbReference type="STRING" id="192904.SAMN04488514_1321"/>
<sequence>PQTISGLPAGNYTVTVRDLDDPTAGCTVTLLQTINEPTVVTVSNVATQPTCVDDGSVVITANGGSGGFTYEILQPDTVVLGPQSGNLFTGLNQLGLHTITVTDTNGCTETDTFTLTAPALPTASIDPASDLCFDSSNAGSATVVVGATGGSGSYVYSMNGGSLRTSNTFANLVPGNYTFQVRDTNGCVDDIAFTIEPQLTANVVLTKDIDCSASPDAILNININGGYSPFTYELSVDGAAYASYTGGFPFNTSVPGIYRFRVADSQGCSAESNEVTVTATINPVATTTITEPTCNGDTNGIVEINIDPDFGSSPYQASFNGSPFTSQLVYPGLAAGTYSFTIRDSRSCTFTDTVTLTDPVLFDANVVPTDVSCGASGDIPGKIDITITSGGVPNFTYTLYDNLNNVVPTTGPNPITNTTATSITFDGLPFGDYYVRILDANGCEYYENPVRVLSNPYLSVDAVVPAVSCLTGGTVDLLASGGSGNYDFSIYGSGTLPDSETSGPGIGEERATYNGLNTGQTYIFQVIDTDTNCSSYVEVDIPALSSIDVVSDPVVEDVTCFGDTDGSIAFRFEQYDATVTTIDYEIRESLTNTPLVGSYSGSVTGPIGPGPTPLETVENIPPGDYVLFFREQSSPDCSNTFNFRILEPNPVILSIVDQNNGNCLEDANVTVIASGGNGFYTYAYVEDGISPVAADFVTSNYAELDPLVNSDWDIYVMDGNDCSTAAPLDITISQDPTPVISGVIPNQCAANEGEFLIEITLDNAGLSPHKLSLNGGSFQSSTLTTTGSTHQFTNLSSGNYTIEVRDFNGCGNLISLEIFKPTSITADVITQPTCFGNDGEALITAYGGSGDYMYELFDGGISVNGAPQVSPIFTGLEAKTYQAFVYDQILTGCDKSVDLELEVPRAVAFTATPTSTSCFGASDGSITATLDPTMDNPPYTFQLFQKPAVGPLVPVTPIAQSSNIFNNLSAADNYVVRVYSGRGCQEDVDVIVTEPAIIASVNASVAAFGCSAGNNPDNATITVDGSAITGG</sequence>
<protein>
    <submittedName>
        <fullName evidence="1">SprB repeat-containing protein</fullName>
    </submittedName>
</protein>
<accession>A0A1G9Z0N3</accession>
<dbReference type="Proteomes" id="UP000199440">
    <property type="component" value="Unassembled WGS sequence"/>
</dbReference>
<evidence type="ECO:0000313" key="1">
    <source>
        <dbReference type="EMBL" id="SDN14186.1"/>
    </source>
</evidence>
<proteinExistence type="predicted"/>
<dbReference type="AlphaFoldDB" id="A0A1G9Z0N3"/>
<feature type="non-terminal residue" evidence="1">
    <location>
        <position position="1"/>
    </location>
</feature>
<dbReference type="InterPro" id="IPR025667">
    <property type="entry name" value="SprB_repeat"/>
</dbReference>